<name>A0AA97J432_EUBMA</name>
<dbReference type="Pfam" id="PF08238">
    <property type="entry name" value="Sel1"/>
    <property type="match status" value="3"/>
</dbReference>
<protein>
    <submittedName>
        <fullName evidence="2 3">Protein sel-1 homolog 3-like</fullName>
    </submittedName>
</protein>
<dbReference type="InterPro" id="IPR011990">
    <property type="entry name" value="TPR-like_helical_dom_sf"/>
</dbReference>
<dbReference type="RefSeq" id="XP_054830649.1">
    <property type="nucleotide sequence ID" value="XM_054974674.1"/>
</dbReference>
<dbReference type="InterPro" id="IPR042756">
    <property type="entry name" value="Sel-1L3"/>
</dbReference>
<dbReference type="Proteomes" id="UP001190640">
    <property type="component" value="Chromosome 3"/>
</dbReference>
<evidence type="ECO:0000313" key="1">
    <source>
        <dbReference type="Proteomes" id="UP001190640"/>
    </source>
</evidence>
<dbReference type="PANTHER" id="PTHR44444">
    <property type="entry name" value="PROTEIN SEL-1 HOMOLOG 3"/>
    <property type="match status" value="1"/>
</dbReference>
<dbReference type="SUPFAM" id="SSF81901">
    <property type="entry name" value="HCP-like"/>
    <property type="match status" value="1"/>
</dbReference>
<dbReference type="KEGG" id="emc:129326469"/>
<dbReference type="InterPro" id="IPR006597">
    <property type="entry name" value="Sel1-like"/>
</dbReference>
<proteinExistence type="predicted"/>
<evidence type="ECO:0000313" key="3">
    <source>
        <dbReference type="RefSeq" id="XP_054830649.1"/>
    </source>
</evidence>
<dbReference type="PANTHER" id="PTHR44444:SF4">
    <property type="entry name" value="PROTEIN SEL-1 HOMOLOG 3 ISOFORM X1"/>
    <property type="match status" value="1"/>
</dbReference>
<keyword evidence="1" id="KW-1185">Reference proteome</keyword>
<dbReference type="AlphaFoldDB" id="A0AA97J432"/>
<dbReference type="RefSeq" id="XP_054830613.1">
    <property type="nucleotide sequence ID" value="XM_054974638.1"/>
</dbReference>
<organism evidence="1 3">
    <name type="scientific">Eublepharis macularius</name>
    <name type="common">Leopard gecko</name>
    <name type="synonym">Cyrtodactylus macularius</name>
    <dbReference type="NCBI Taxonomy" id="481883"/>
    <lineage>
        <taxon>Eukaryota</taxon>
        <taxon>Metazoa</taxon>
        <taxon>Chordata</taxon>
        <taxon>Craniata</taxon>
        <taxon>Vertebrata</taxon>
        <taxon>Euteleostomi</taxon>
        <taxon>Lepidosauria</taxon>
        <taxon>Squamata</taxon>
        <taxon>Bifurcata</taxon>
        <taxon>Gekkota</taxon>
        <taxon>Eublepharidae</taxon>
        <taxon>Eublepharinae</taxon>
        <taxon>Eublepharis</taxon>
    </lineage>
</organism>
<reference evidence="2 3" key="1">
    <citation type="submission" date="2025-04" db="UniProtKB">
        <authorList>
            <consortium name="RefSeq"/>
        </authorList>
    </citation>
    <scope>IDENTIFICATION</scope>
    <source>
        <tissue evidence="2 3">Blood</tissue>
    </source>
</reference>
<sequence>MGSESPVDHTSFCLQGQGVKHDIPKALDLFNQAAEQGFLPALTALGWYYQVFENDYRRAVEFWEKADEMGDPVAPSNLGAFYAYGQYPGKGRDEEIQLTVRNLAVRATAPLADLLLGAGISHWEGMISIEGGVTRIEFAW</sequence>
<dbReference type="SMART" id="SM00671">
    <property type="entry name" value="SEL1"/>
    <property type="match status" value="2"/>
</dbReference>
<dbReference type="KEGG" id="emc:129326493"/>
<dbReference type="Gene3D" id="1.25.40.10">
    <property type="entry name" value="Tetratricopeptide repeat domain"/>
    <property type="match status" value="1"/>
</dbReference>
<dbReference type="GeneID" id="129326493"/>
<accession>A0AA97J432</accession>
<gene>
    <name evidence="3" type="primary">LOC129326493</name>
    <name evidence="2" type="synonym">LOC129326469</name>
</gene>
<evidence type="ECO:0000313" key="2">
    <source>
        <dbReference type="RefSeq" id="XP_054830613.1"/>
    </source>
</evidence>